<evidence type="ECO:0000256" key="6">
    <source>
        <dbReference type="PIRSR" id="PIRSR624869-2"/>
    </source>
</evidence>
<comment type="subcellular location">
    <subcellularLocation>
        <location evidence="1">Golgi apparatus</location>
    </subcellularLocation>
</comment>
<reference evidence="10" key="1">
    <citation type="submission" date="2014-12" db="EMBL/GenBank/DDBJ databases">
        <title>Insight into the proteome of Arion vulgaris.</title>
        <authorList>
            <person name="Aradska J."/>
            <person name="Bulat T."/>
            <person name="Smidak R."/>
            <person name="Sarate P."/>
            <person name="Gangsoo J."/>
            <person name="Sialana F."/>
            <person name="Bilban M."/>
            <person name="Lubec G."/>
        </authorList>
    </citation>
    <scope>NUCLEOTIDE SEQUENCE</scope>
    <source>
        <tissue evidence="10">Skin</tissue>
    </source>
</reference>
<evidence type="ECO:0000256" key="4">
    <source>
        <dbReference type="ARBA" id="ARBA00023157"/>
    </source>
</evidence>
<keyword evidence="8" id="KW-1133">Transmembrane helix</keyword>
<dbReference type="GO" id="GO:0005794">
    <property type="term" value="C:Golgi apparatus"/>
    <property type="evidence" value="ECO:0007669"/>
    <property type="project" value="UniProtKB-SubCell"/>
</dbReference>
<gene>
    <name evidence="10" type="primary">ORF175152</name>
</gene>
<evidence type="ECO:0000256" key="7">
    <source>
        <dbReference type="PIRSR" id="PIRSR624869-3"/>
    </source>
</evidence>
<keyword evidence="7" id="KW-0464">Manganese</keyword>
<dbReference type="PANTHER" id="PTHR12450">
    <property type="entry name" value="DENTIN MATRIX PROTEIN 4 PROTEIN FAM20"/>
    <property type="match status" value="1"/>
</dbReference>
<evidence type="ECO:0000256" key="3">
    <source>
        <dbReference type="ARBA" id="ARBA00023034"/>
    </source>
</evidence>
<feature type="binding site" evidence="6">
    <location>
        <position position="199"/>
    </location>
    <ligand>
        <name>ATP</name>
        <dbReference type="ChEBI" id="CHEBI:30616"/>
    </ligand>
</feature>
<evidence type="ECO:0000256" key="2">
    <source>
        <dbReference type="ARBA" id="ARBA00006557"/>
    </source>
</evidence>
<evidence type="ECO:0000259" key="9">
    <source>
        <dbReference type="Pfam" id="PF06702"/>
    </source>
</evidence>
<feature type="binding site" evidence="6">
    <location>
        <position position="388"/>
    </location>
    <ligand>
        <name>ATP</name>
        <dbReference type="ChEBI" id="CHEBI:30616"/>
    </ligand>
</feature>
<dbReference type="AlphaFoldDB" id="A0A0B7BA01"/>
<accession>A0A0B7BA01</accession>
<keyword evidence="4" id="KW-1015">Disulfide bond</keyword>
<dbReference type="Pfam" id="PF06702">
    <property type="entry name" value="Fam20C"/>
    <property type="match status" value="1"/>
</dbReference>
<comment type="cofactor">
    <cofactor evidence="7">
        <name>Mn(2+)</name>
        <dbReference type="ChEBI" id="CHEBI:29035"/>
    </cofactor>
</comment>
<name>A0A0B7BA01_9EUPU</name>
<evidence type="ECO:0000256" key="5">
    <source>
        <dbReference type="ARBA" id="ARBA00023180"/>
    </source>
</evidence>
<keyword evidence="8" id="KW-0812">Transmembrane</keyword>
<evidence type="ECO:0000256" key="8">
    <source>
        <dbReference type="SAM" id="Phobius"/>
    </source>
</evidence>
<feature type="domain" description="FAM20 C-terminal" evidence="9">
    <location>
        <begin position="263"/>
        <end position="480"/>
    </location>
</feature>
<dbReference type="GO" id="GO:0005524">
    <property type="term" value="F:ATP binding"/>
    <property type="evidence" value="ECO:0007669"/>
    <property type="project" value="UniProtKB-KW"/>
</dbReference>
<feature type="transmembrane region" description="Helical" evidence="8">
    <location>
        <begin position="20"/>
        <end position="40"/>
    </location>
</feature>
<dbReference type="GO" id="GO:0046872">
    <property type="term" value="F:metal ion binding"/>
    <property type="evidence" value="ECO:0007669"/>
    <property type="project" value="UniProtKB-KW"/>
</dbReference>
<feature type="binding site" evidence="6">
    <location>
        <position position="220"/>
    </location>
    <ligand>
        <name>ATP</name>
        <dbReference type="ChEBI" id="CHEBI:30616"/>
    </ligand>
</feature>
<feature type="binding site" evidence="6">
    <location>
        <begin position="298"/>
        <end position="301"/>
    </location>
    <ligand>
        <name>ATP</name>
        <dbReference type="ChEBI" id="CHEBI:30616"/>
    </ligand>
</feature>
<protein>
    <recommendedName>
        <fullName evidence="9">FAM20 C-terminal domain-containing protein</fullName>
    </recommendedName>
</protein>
<comment type="similarity">
    <text evidence="2">Belongs to the FAM20 family.</text>
</comment>
<sequence length="486" mass="55397">VQAVQKTKMAIPRRFKGKPVILVLVLSITLFLMFKSYLGLNDNRRSGVSKLRSFFTFSVTKQNGGSSINYSIETVDTFIELYRSKQVALGSQFILIDSEPYNEFRKRLRSDKKSNTLLHLQLNDNGLKTNLSGTKMGSCEKFYNGINQYELYDPNEEDTVANLLNELATRPIVKAESPLEYNQTTIILTNDLGCVGIFKPKKFSREYQTPEDLLYFSEFEHHTSEIAAFHLDRIFGFNRSPPSVGRMINVTSDIKRQNNIYPYMSPVGNRCLVIFCKQYCDSACAICGEPEMLEGSLTISLPGRQIPIVKDETIHPWRRTYTIAKAAWELDDGYCNRHVKIDLKYKKGRILLDLVDMAVFDFLTGNMNRQYFDKFDEFAEDAYLLHSDNSKGFSKSHYDCMSCLAPLRQCCLIRLSTLAKLIKLYQGPDSLSHLMRTSLNSDPIAPILLEPHLDALDRRLGKVIKAVSDCVNSKSWDDVVVNDGVH</sequence>
<evidence type="ECO:0000256" key="1">
    <source>
        <dbReference type="ARBA" id="ARBA00004555"/>
    </source>
</evidence>
<keyword evidence="7" id="KW-0479">Metal-binding</keyword>
<feature type="binding site" evidence="7">
    <location>
        <position position="220"/>
    </location>
    <ligand>
        <name>Mn(2+)</name>
        <dbReference type="ChEBI" id="CHEBI:29035"/>
    </ligand>
</feature>
<organism evidence="10">
    <name type="scientific">Arion vulgaris</name>
    <dbReference type="NCBI Taxonomy" id="1028688"/>
    <lineage>
        <taxon>Eukaryota</taxon>
        <taxon>Metazoa</taxon>
        <taxon>Spiralia</taxon>
        <taxon>Lophotrochozoa</taxon>
        <taxon>Mollusca</taxon>
        <taxon>Gastropoda</taxon>
        <taxon>Heterobranchia</taxon>
        <taxon>Euthyneura</taxon>
        <taxon>Panpulmonata</taxon>
        <taxon>Eupulmonata</taxon>
        <taxon>Stylommatophora</taxon>
        <taxon>Helicina</taxon>
        <taxon>Arionoidea</taxon>
        <taxon>Arionidae</taxon>
        <taxon>Arion</taxon>
    </lineage>
</organism>
<proteinExistence type="inferred from homology"/>
<evidence type="ECO:0000313" key="10">
    <source>
        <dbReference type="EMBL" id="CEK90174.1"/>
    </source>
</evidence>
<keyword evidence="6" id="KW-0547">Nucleotide-binding</keyword>
<keyword evidence="6" id="KW-0067">ATP-binding</keyword>
<feature type="non-terminal residue" evidence="10">
    <location>
        <position position="1"/>
    </location>
</feature>
<dbReference type="EMBL" id="HACG01043309">
    <property type="protein sequence ID" value="CEK90174.1"/>
    <property type="molecule type" value="Transcribed_RNA"/>
</dbReference>
<dbReference type="InterPro" id="IPR009581">
    <property type="entry name" value="FAM20_C"/>
</dbReference>
<keyword evidence="5" id="KW-0325">Glycoprotein</keyword>
<feature type="binding site" evidence="7">
    <location>
        <position position="388"/>
    </location>
    <ligand>
        <name>Mn(2+)</name>
        <dbReference type="ChEBI" id="CHEBI:29035"/>
    </ligand>
</feature>
<keyword evidence="3" id="KW-0333">Golgi apparatus</keyword>
<dbReference type="PANTHER" id="PTHR12450:SF22">
    <property type="entry name" value="EXTRACELLULAR SERINE_THREONINE PROTEIN CG31145"/>
    <property type="match status" value="1"/>
</dbReference>
<dbReference type="GO" id="GO:0016773">
    <property type="term" value="F:phosphotransferase activity, alcohol group as acceptor"/>
    <property type="evidence" value="ECO:0007669"/>
    <property type="project" value="TreeGrafter"/>
</dbReference>
<keyword evidence="8" id="KW-0472">Membrane</keyword>
<feature type="binding site" evidence="6">
    <location>
        <position position="183"/>
    </location>
    <ligand>
        <name>ATP</name>
        <dbReference type="ChEBI" id="CHEBI:30616"/>
    </ligand>
</feature>
<dbReference type="InterPro" id="IPR024869">
    <property type="entry name" value="FAM20"/>
</dbReference>